<dbReference type="Gene3D" id="3.40.50.150">
    <property type="entry name" value="Vaccinia Virus protein VP39"/>
    <property type="match status" value="1"/>
</dbReference>
<dbReference type="GO" id="GO:0032259">
    <property type="term" value="P:methylation"/>
    <property type="evidence" value="ECO:0007669"/>
    <property type="project" value="UniProtKB-KW"/>
</dbReference>
<sequence length="311" mass="34342">MTATLARAEQQRPRRLNDVKGWFPSLDQVLFASLLGRQERLGERGDLLEMGAYLGKSAIFTATFLRPDERFTVCDLFDAPAPDQHNAAEARKSYATLTRVAFEQNYLAFHDELPEVVQGPTSVLADELDPDTCRFVHVDASHLYEHVAGDIETAQRVLVPGGVVVLDDFRSEHTPGVAAATWEAVFNRGLRPICLSTQKLYGTWDDPEPVQEELLAEAHSRGDMKISIQEIGGQRVLRFGGRPENPPHPASRFADEPGREAARESAMVPGPRAGSPAAPAAAKTPRRRSRARRLAVDLLPPVATRALRRLK</sequence>
<keyword evidence="2" id="KW-0489">Methyltransferase</keyword>
<keyword evidence="3" id="KW-1185">Reference proteome</keyword>
<keyword evidence="2" id="KW-0808">Transferase</keyword>
<dbReference type="GO" id="GO:0008168">
    <property type="term" value="F:methyltransferase activity"/>
    <property type="evidence" value="ECO:0007669"/>
    <property type="project" value="UniProtKB-KW"/>
</dbReference>
<organism evidence="2 3">
    <name type="scientific">Streptomyces pathocidini</name>
    <dbReference type="NCBI Taxonomy" id="1650571"/>
    <lineage>
        <taxon>Bacteria</taxon>
        <taxon>Bacillati</taxon>
        <taxon>Actinomycetota</taxon>
        <taxon>Actinomycetes</taxon>
        <taxon>Kitasatosporales</taxon>
        <taxon>Streptomycetaceae</taxon>
        <taxon>Streptomyces</taxon>
    </lineage>
</organism>
<reference evidence="2 3" key="1">
    <citation type="submission" date="2024-10" db="EMBL/GenBank/DDBJ databases">
        <title>The Natural Products Discovery Center: Release of the First 8490 Sequenced Strains for Exploring Actinobacteria Biosynthetic Diversity.</title>
        <authorList>
            <person name="Kalkreuter E."/>
            <person name="Kautsar S.A."/>
            <person name="Yang D."/>
            <person name="Bader C.D."/>
            <person name="Teijaro C.N."/>
            <person name="Fluegel L."/>
            <person name="Davis C.M."/>
            <person name="Simpson J.R."/>
            <person name="Lauterbach L."/>
            <person name="Steele A.D."/>
            <person name="Gui C."/>
            <person name="Meng S."/>
            <person name="Li G."/>
            <person name="Viehrig K."/>
            <person name="Ye F."/>
            <person name="Su P."/>
            <person name="Kiefer A.F."/>
            <person name="Nichols A."/>
            <person name="Cepeda A.J."/>
            <person name="Yan W."/>
            <person name="Fan B."/>
            <person name="Jiang Y."/>
            <person name="Adhikari A."/>
            <person name="Zheng C.-J."/>
            <person name="Schuster L."/>
            <person name="Cowan T.M."/>
            <person name="Smanski M.J."/>
            <person name="Chevrette M.G."/>
            <person name="De Carvalho L.P.S."/>
            <person name="Shen B."/>
        </authorList>
    </citation>
    <scope>NUCLEOTIDE SEQUENCE [LARGE SCALE GENOMIC DNA]</scope>
    <source>
        <strain evidence="2 3">NPDC020327</strain>
    </source>
</reference>
<feature type="region of interest" description="Disordered" evidence="1">
    <location>
        <begin position="239"/>
        <end position="296"/>
    </location>
</feature>
<dbReference type="EMBL" id="JBIRWE010000003">
    <property type="protein sequence ID" value="MFI1964644.1"/>
    <property type="molecule type" value="Genomic_DNA"/>
</dbReference>
<protein>
    <submittedName>
        <fullName evidence="2">Class I SAM-dependent methyltransferase</fullName>
        <ecNumber evidence="2">2.1.1.-</ecNumber>
    </submittedName>
</protein>
<evidence type="ECO:0000313" key="2">
    <source>
        <dbReference type="EMBL" id="MFI1964644.1"/>
    </source>
</evidence>
<dbReference type="Proteomes" id="UP001611548">
    <property type="component" value="Unassembled WGS sequence"/>
</dbReference>
<dbReference type="EC" id="2.1.1.-" evidence="2"/>
<name>A0ABW7UPS5_9ACTN</name>
<dbReference type="Pfam" id="PF13578">
    <property type="entry name" value="Methyltransf_24"/>
    <property type="match status" value="1"/>
</dbReference>
<comment type="caution">
    <text evidence="2">The sequence shown here is derived from an EMBL/GenBank/DDBJ whole genome shotgun (WGS) entry which is preliminary data.</text>
</comment>
<evidence type="ECO:0000313" key="3">
    <source>
        <dbReference type="Proteomes" id="UP001611548"/>
    </source>
</evidence>
<accession>A0ABW7UPS5</accession>
<proteinExistence type="predicted"/>
<feature type="compositionally biased region" description="Basic and acidic residues" evidence="1">
    <location>
        <begin position="253"/>
        <end position="263"/>
    </location>
</feature>
<evidence type="ECO:0000256" key="1">
    <source>
        <dbReference type="SAM" id="MobiDB-lite"/>
    </source>
</evidence>
<dbReference type="InterPro" id="IPR029063">
    <property type="entry name" value="SAM-dependent_MTases_sf"/>
</dbReference>
<dbReference type="SUPFAM" id="SSF53335">
    <property type="entry name" value="S-adenosyl-L-methionine-dependent methyltransferases"/>
    <property type="match status" value="1"/>
</dbReference>
<feature type="compositionally biased region" description="Basic residues" evidence="1">
    <location>
        <begin position="284"/>
        <end position="293"/>
    </location>
</feature>
<feature type="compositionally biased region" description="Low complexity" evidence="1">
    <location>
        <begin position="269"/>
        <end position="283"/>
    </location>
</feature>
<gene>
    <name evidence="2" type="ORF">ACH429_11080</name>
</gene>
<dbReference type="RefSeq" id="WP_055471061.1">
    <property type="nucleotide sequence ID" value="NZ_JBIRWE010000003.1"/>
</dbReference>